<evidence type="ECO:0000256" key="1">
    <source>
        <dbReference type="SAM" id="MobiDB-lite"/>
    </source>
</evidence>
<sequence length="570" mass="63364">MAFSEIRAQLLANVRCLYGSGAEVLTLRVDNYNGQHQAIAVTFDPLTSTWTKYLHSDLRPSATDTFHSLLIESERELTNFLSSNGHVVPFQGSMMHTISLPHGQPYHSCTTLASTLPDAFGGDILHVDHSAEVIASSPLVDQRPVNDADADDKNSAINEIRRDDFSVRDCPVEEYPAESPDEAPVIENTVEEFQSVEPLEEVALELAEDDDWGSFLPTKKKKKRGITSMEEYPPPEEVAPEPLVDDGWGSFPTKKDKKKKRIPAIEEHPHPEEISSISAEVAPEPIVDDGWGSFLTKKDKKKKRITTIEEHPLLEEVSSISVEVTLEPIVDDGWGSFSLAKKKKKKGITSMEECPPPEEVAIEPAKDFGWGSSSTTKKKNKKDHADQDVLSTSKEKTIETLTEEERRASPDFEPISNLVEECEENNLENLPTVPVIALHSPPESGPGSKDISSGHITFEAELPPKLVARRCEAIVFMIQFPNEMSVNPLQVMTTIAENTRTAILDSVNSYLSSKGMLIGNMGQRKIVIRSAVGRSGNLDVSTLEDTKWPEYLEYFRQYTKIPELMVDVTD</sequence>
<evidence type="ECO:0000313" key="2">
    <source>
        <dbReference type="EMBL" id="KAL2068579.1"/>
    </source>
</evidence>
<feature type="region of interest" description="Disordered" evidence="1">
    <location>
        <begin position="223"/>
        <end position="281"/>
    </location>
</feature>
<proteinExistence type="predicted"/>
<accession>A0ABR4CF44</accession>
<feature type="region of interest" description="Disordered" evidence="1">
    <location>
        <begin position="366"/>
        <end position="407"/>
    </location>
</feature>
<organism evidence="2 3">
    <name type="scientific">Oculimacula yallundae</name>
    <dbReference type="NCBI Taxonomy" id="86028"/>
    <lineage>
        <taxon>Eukaryota</taxon>
        <taxon>Fungi</taxon>
        <taxon>Dikarya</taxon>
        <taxon>Ascomycota</taxon>
        <taxon>Pezizomycotina</taxon>
        <taxon>Leotiomycetes</taxon>
        <taxon>Helotiales</taxon>
        <taxon>Ploettnerulaceae</taxon>
        <taxon>Oculimacula</taxon>
    </lineage>
</organism>
<gene>
    <name evidence="2" type="ORF">VTL71DRAFT_14916</name>
</gene>
<protein>
    <submittedName>
        <fullName evidence="2">Uncharacterized protein</fullName>
    </submittedName>
</protein>
<dbReference type="Proteomes" id="UP001595075">
    <property type="component" value="Unassembled WGS sequence"/>
</dbReference>
<name>A0ABR4CF44_9HELO</name>
<evidence type="ECO:0000313" key="3">
    <source>
        <dbReference type="Proteomes" id="UP001595075"/>
    </source>
</evidence>
<reference evidence="2 3" key="1">
    <citation type="journal article" date="2024" name="Commun. Biol.">
        <title>Comparative genomic analysis of thermophilic fungi reveals convergent evolutionary adaptations and gene losses.</title>
        <authorList>
            <person name="Steindorff A.S."/>
            <person name="Aguilar-Pontes M.V."/>
            <person name="Robinson A.J."/>
            <person name="Andreopoulos B."/>
            <person name="LaButti K."/>
            <person name="Kuo A."/>
            <person name="Mondo S."/>
            <person name="Riley R."/>
            <person name="Otillar R."/>
            <person name="Haridas S."/>
            <person name="Lipzen A."/>
            <person name="Grimwood J."/>
            <person name="Schmutz J."/>
            <person name="Clum A."/>
            <person name="Reid I.D."/>
            <person name="Moisan M.C."/>
            <person name="Butler G."/>
            <person name="Nguyen T.T.M."/>
            <person name="Dewar K."/>
            <person name="Conant G."/>
            <person name="Drula E."/>
            <person name="Henrissat B."/>
            <person name="Hansel C."/>
            <person name="Singer S."/>
            <person name="Hutchinson M.I."/>
            <person name="de Vries R.P."/>
            <person name="Natvig D.O."/>
            <person name="Powell A.J."/>
            <person name="Tsang A."/>
            <person name="Grigoriev I.V."/>
        </authorList>
    </citation>
    <scope>NUCLEOTIDE SEQUENCE [LARGE SCALE GENOMIC DNA]</scope>
    <source>
        <strain evidence="2 3">CBS 494.80</strain>
    </source>
</reference>
<dbReference type="EMBL" id="JAZHXI010000008">
    <property type="protein sequence ID" value="KAL2068579.1"/>
    <property type="molecule type" value="Genomic_DNA"/>
</dbReference>
<comment type="caution">
    <text evidence="2">The sequence shown here is derived from an EMBL/GenBank/DDBJ whole genome shotgun (WGS) entry which is preliminary data.</text>
</comment>
<keyword evidence="3" id="KW-1185">Reference proteome</keyword>
<feature type="compositionally biased region" description="Basic and acidic residues" evidence="1">
    <location>
        <begin position="383"/>
        <end position="407"/>
    </location>
</feature>
<feature type="compositionally biased region" description="Basic and acidic residues" evidence="1">
    <location>
        <begin position="263"/>
        <end position="273"/>
    </location>
</feature>